<reference evidence="1 2" key="1">
    <citation type="journal article" date="2016" name="Sci. Rep.">
        <title>The genome sequence of the outbreeding globe artichoke constructed de novo incorporating a phase-aware low-pass sequencing strategy of F1 progeny.</title>
        <authorList>
            <person name="Scaglione D."/>
            <person name="Reyes-Chin-Wo S."/>
            <person name="Acquadro A."/>
            <person name="Froenicke L."/>
            <person name="Portis E."/>
            <person name="Beitel C."/>
            <person name="Tirone M."/>
            <person name="Mauro R."/>
            <person name="Lo Monaco A."/>
            <person name="Mauromicale G."/>
            <person name="Faccioli P."/>
            <person name="Cattivelli L."/>
            <person name="Rieseberg L."/>
            <person name="Michelmore R."/>
            <person name="Lanteri S."/>
        </authorList>
    </citation>
    <scope>NUCLEOTIDE SEQUENCE [LARGE SCALE GENOMIC DNA]</scope>
    <source>
        <strain evidence="1">2C</strain>
    </source>
</reference>
<keyword evidence="2" id="KW-1185">Reference proteome</keyword>
<evidence type="ECO:0000313" key="2">
    <source>
        <dbReference type="Proteomes" id="UP000243975"/>
    </source>
</evidence>
<comment type="caution">
    <text evidence="1">The sequence shown here is derived from an EMBL/GenBank/DDBJ whole genome shotgun (WGS) entry which is preliminary data.</text>
</comment>
<name>A0A103YCY9_CYNCS</name>
<dbReference type="Proteomes" id="UP000243975">
    <property type="component" value="Unassembled WGS sequence"/>
</dbReference>
<protein>
    <submittedName>
        <fullName evidence="1">Uncharacterized protein</fullName>
    </submittedName>
</protein>
<gene>
    <name evidence="1" type="ORF">Ccrd_014843</name>
</gene>
<sequence length="110" mass="12259">MIQKVDARRSPDLFALPQNSINCVDWRIEFGCFSNFPLHQLRKEPIPFPTVGEISAPGLQVWGREEGCCSDVYGEGAKEVKGTHGGICWINSRSNKRDRVALSFFSSPAC</sequence>
<dbReference type="AlphaFoldDB" id="A0A103YCY9"/>
<organism evidence="1 2">
    <name type="scientific">Cynara cardunculus var. scolymus</name>
    <name type="common">Globe artichoke</name>
    <name type="synonym">Cynara scolymus</name>
    <dbReference type="NCBI Taxonomy" id="59895"/>
    <lineage>
        <taxon>Eukaryota</taxon>
        <taxon>Viridiplantae</taxon>
        <taxon>Streptophyta</taxon>
        <taxon>Embryophyta</taxon>
        <taxon>Tracheophyta</taxon>
        <taxon>Spermatophyta</taxon>
        <taxon>Magnoliopsida</taxon>
        <taxon>eudicotyledons</taxon>
        <taxon>Gunneridae</taxon>
        <taxon>Pentapetalae</taxon>
        <taxon>asterids</taxon>
        <taxon>campanulids</taxon>
        <taxon>Asterales</taxon>
        <taxon>Asteraceae</taxon>
        <taxon>Carduoideae</taxon>
        <taxon>Cardueae</taxon>
        <taxon>Carduinae</taxon>
        <taxon>Cynara</taxon>
    </lineage>
</organism>
<dbReference type="EMBL" id="LEKV01001608">
    <property type="protein sequence ID" value="KVI06802.1"/>
    <property type="molecule type" value="Genomic_DNA"/>
</dbReference>
<dbReference type="Gramene" id="KVI06802">
    <property type="protein sequence ID" value="KVI06802"/>
    <property type="gene ID" value="Ccrd_014843"/>
</dbReference>
<evidence type="ECO:0000313" key="1">
    <source>
        <dbReference type="EMBL" id="KVI06802.1"/>
    </source>
</evidence>
<accession>A0A103YCY9</accession>
<proteinExistence type="predicted"/>